<organism evidence="2 3">
    <name type="scientific">Opisthorchis viverrini</name>
    <name type="common">Southeast Asian liver fluke</name>
    <dbReference type="NCBI Taxonomy" id="6198"/>
    <lineage>
        <taxon>Eukaryota</taxon>
        <taxon>Metazoa</taxon>
        <taxon>Spiralia</taxon>
        <taxon>Lophotrochozoa</taxon>
        <taxon>Platyhelminthes</taxon>
        <taxon>Trematoda</taxon>
        <taxon>Digenea</taxon>
        <taxon>Opisthorchiida</taxon>
        <taxon>Opisthorchiata</taxon>
        <taxon>Opisthorchiidae</taxon>
        <taxon>Opisthorchis</taxon>
    </lineage>
</organism>
<accession>A0A074ZEF0</accession>
<evidence type="ECO:0000313" key="3">
    <source>
        <dbReference type="Proteomes" id="UP000054324"/>
    </source>
</evidence>
<dbReference type="CTD" id="20322387"/>
<evidence type="ECO:0000256" key="1">
    <source>
        <dbReference type="SAM" id="MobiDB-lite"/>
    </source>
</evidence>
<name>A0A074ZEF0_OPIVI</name>
<reference evidence="2 3" key="1">
    <citation type="submission" date="2013-11" db="EMBL/GenBank/DDBJ databases">
        <title>Opisthorchis viverrini - life in the bile duct.</title>
        <authorList>
            <person name="Young N.D."/>
            <person name="Nagarajan N."/>
            <person name="Lin S.J."/>
            <person name="Korhonen P.K."/>
            <person name="Jex A.R."/>
            <person name="Hall R.S."/>
            <person name="Safavi-Hemami H."/>
            <person name="Kaewkong W."/>
            <person name="Bertrand D."/>
            <person name="Gao S."/>
            <person name="Seet Q."/>
            <person name="Wongkham S."/>
            <person name="Teh B.T."/>
            <person name="Wongkham C."/>
            <person name="Intapan P.M."/>
            <person name="Maleewong W."/>
            <person name="Yang X."/>
            <person name="Hu M."/>
            <person name="Wang Z."/>
            <person name="Hofmann A."/>
            <person name="Sternberg P.W."/>
            <person name="Tan P."/>
            <person name="Wang J."/>
            <person name="Gasser R.B."/>
        </authorList>
    </citation>
    <scope>NUCLEOTIDE SEQUENCE [LARGE SCALE GENOMIC DNA]</scope>
</reference>
<protein>
    <submittedName>
        <fullName evidence="2">Uncharacterized protein</fullName>
    </submittedName>
</protein>
<dbReference type="EMBL" id="KL596825">
    <property type="protein sequence ID" value="KER24037.1"/>
    <property type="molecule type" value="Genomic_DNA"/>
</dbReference>
<gene>
    <name evidence="2" type="ORF">T265_08208</name>
</gene>
<dbReference type="KEGG" id="ovi:T265_08208"/>
<sequence>MIGPATNSTGPTLLPGAPSESGDPSTPSSDSPPTAASTAPPAATTVTAVSAATSTTEEEHTQLSSPFDLSVYLASSGAHRAPGTGSVVVSTNSPRVVPMSSVSDDPSMAAALTVVRLSRQQQRLLQSSLNSGATSTGLLFWNPQSPHQSNCSIPHGLNTQTSSVSSYSPASPTLPPGILFGTPILPVSLVRIAQSSAQGLQQPP</sequence>
<feature type="region of interest" description="Disordered" evidence="1">
    <location>
        <begin position="1"/>
        <end position="64"/>
    </location>
</feature>
<evidence type="ECO:0000313" key="2">
    <source>
        <dbReference type="EMBL" id="KER24037.1"/>
    </source>
</evidence>
<dbReference type="Proteomes" id="UP000054324">
    <property type="component" value="Unassembled WGS sequence"/>
</dbReference>
<feature type="compositionally biased region" description="Low complexity" evidence="1">
    <location>
        <begin position="23"/>
        <end position="55"/>
    </location>
</feature>
<dbReference type="AlphaFoldDB" id="A0A074ZEF0"/>
<keyword evidence="3" id="KW-1185">Reference proteome</keyword>
<proteinExistence type="predicted"/>
<dbReference type="RefSeq" id="XP_009172207.1">
    <property type="nucleotide sequence ID" value="XM_009173943.1"/>
</dbReference>
<dbReference type="GeneID" id="20322387"/>
<dbReference type="STRING" id="6198.A0A074ZEF0"/>
<feature type="compositionally biased region" description="Polar residues" evidence="1">
    <location>
        <begin position="1"/>
        <end position="11"/>
    </location>
</feature>